<comment type="caution">
    <text evidence="1">The sequence shown here is derived from an EMBL/GenBank/DDBJ whole genome shotgun (WGS) entry which is preliminary data.</text>
</comment>
<evidence type="ECO:0000313" key="1">
    <source>
        <dbReference type="EMBL" id="KAH6934794.1"/>
    </source>
</evidence>
<dbReference type="EMBL" id="CM023483">
    <property type="protein sequence ID" value="KAH6934794.1"/>
    <property type="molecule type" value="Genomic_DNA"/>
</dbReference>
<organism evidence="1 2">
    <name type="scientific">Hyalomma asiaticum</name>
    <name type="common">Tick</name>
    <dbReference type="NCBI Taxonomy" id="266040"/>
    <lineage>
        <taxon>Eukaryota</taxon>
        <taxon>Metazoa</taxon>
        <taxon>Ecdysozoa</taxon>
        <taxon>Arthropoda</taxon>
        <taxon>Chelicerata</taxon>
        <taxon>Arachnida</taxon>
        <taxon>Acari</taxon>
        <taxon>Parasitiformes</taxon>
        <taxon>Ixodida</taxon>
        <taxon>Ixodoidea</taxon>
        <taxon>Ixodidae</taxon>
        <taxon>Hyalomminae</taxon>
        <taxon>Hyalomma</taxon>
    </lineage>
</organism>
<gene>
    <name evidence="1" type="ORF">HPB50_000817</name>
</gene>
<sequence length="262" mass="28776">MTANASPDCTMMSECFRLAGEALTSGEVPVGCVVVYDGESIARDRNRVNESRNACRHAEMGCIDQVLDWCNDRKLDSKHVLSATCVYVTVEPCVMCASALSELGVKRIVYGCTNERFGGMGSVLNVFDGGEVVSGVRAERAVSLLKTFYAAENPNAPSPKPKPCHWVTTKDEDLQIVAAVAEQLKTTLREVQAELGLNLVSATTAKCRLYKAGLKSRMAARKPLMRAEDKAKRLQFAVDHVHWSTADYKHMVFTDDSTFTTR</sequence>
<dbReference type="Proteomes" id="UP000821845">
    <property type="component" value="Chromosome 3"/>
</dbReference>
<proteinExistence type="predicted"/>
<reference evidence="1" key="1">
    <citation type="submission" date="2020-05" db="EMBL/GenBank/DDBJ databases">
        <title>Large-scale comparative analyses of tick genomes elucidate their genetic diversity and vector capacities.</title>
        <authorList>
            <person name="Jia N."/>
            <person name="Wang J."/>
            <person name="Shi W."/>
            <person name="Du L."/>
            <person name="Sun Y."/>
            <person name="Zhan W."/>
            <person name="Jiang J."/>
            <person name="Wang Q."/>
            <person name="Zhang B."/>
            <person name="Ji P."/>
            <person name="Sakyi L.B."/>
            <person name="Cui X."/>
            <person name="Yuan T."/>
            <person name="Jiang B."/>
            <person name="Yang W."/>
            <person name="Lam T.T.-Y."/>
            <person name="Chang Q."/>
            <person name="Ding S."/>
            <person name="Wang X."/>
            <person name="Zhu J."/>
            <person name="Ruan X."/>
            <person name="Zhao L."/>
            <person name="Wei J."/>
            <person name="Que T."/>
            <person name="Du C."/>
            <person name="Cheng J."/>
            <person name="Dai P."/>
            <person name="Han X."/>
            <person name="Huang E."/>
            <person name="Gao Y."/>
            <person name="Liu J."/>
            <person name="Shao H."/>
            <person name="Ye R."/>
            <person name="Li L."/>
            <person name="Wei W."/>
            <person name="Wang X."/>
            <person name="Wang C."/>
            <person name="Yang T."/>
            <person name="Huo Q."/>
            <person name="Li W."/>
            <person name="Guo W."/>
            <person name="Chen H."/>
            <person name="Zhou L."/>
            <person name="Ni X."/>
            <person name="Tian J."/>
            <person name="Zhou Y."/>
            <person name="Sheng Y."/>
            <person name="Liu T."/>
            <person name="Pan Y."/>
            <person name="Xia L."/>
            <person name="Li J."/>
            <person name="Zhao F."/>
            <person name="Cao W."/>
        </authorList>
    </citation>
    <scope>NUCLEOTIDE SEQUENCE</scope>
    <source>
        <strain evidence="1">Hyas-2018</strain>
    </source>
</reference>
<evidence type="ECO:0000313" key="2">
    <source>
        <dbReference type="Proteomes" id="UP000821845"/>
    </source>
</evidence>
<keyword evidence="2" id="KW-1185">Reference proteome</keyword>
<name>A0ACB7SQ46_HYAAI</name>
<accession>A0ACB7SQ46</accession>
<protein>
    <submittedName>
        <fullName evidence="1">Uncharacterized protein</fullName>
    </submittedName>
</protein>